<protein>
    <recommendedName>
        <fullName evidence="3">Ankyrin repeat domain-containing protein</fullName>
    </recommendedName>
</protein>
<organism evidence="1 2">
    <name type="scientific">Tetrabaena socialis</name>
    <dbReference type="NCBI Taxonomy" id="47790"/>
    <lineage>
        <taxon>Eukaryota</taxon>
        <taxon>Viridiplantae</taxon>
        <taxon>Chlorophyta</taxon>
        <taxon>core chlorophytes</taxon>
        <taxon>Chlorophyceae</taxon>
        <taxon>CS clade</taxon>
        <taxon>Chlamydomonadales</taxon>
        <taxon>Tetrabaenaceae</taxon>
        <taxon>Tetrabaena</taxon>
    </lineage>
</organism>
<dbReference type="Proteomes" id="UP000236333">
    <property type="component" value="Unassembled WGS sequence"/>
</dbReference>
<evidence type="ECO:0008006" key="3">
    <source>
        <dbReference type="Google" id="ProtNLM"/>
    </source>
</evidence>
<dbReference type="AlphaFoldDB" id="A0A2J7ZU93"/>
<name>A0A2J7ZU93_9CHLO</name>
<dbReference type="Gene3D" id="1.25.40.20">
    <property type="entry name" value="Ankyrin repeat-containing domain"/>
    <property type="match status" value="1"/>
</dbReference>
<comment type="caution">
    <text evidence="1">The sequence shown here is derived from an EMBL/GenBank/DDBJ whole genome shotgun (WGS) entry which is preliminary data.</text>
</comment>
<reference evidence="1 2" key="1">
    <citation type="journal article" date="2017" name="Mol. Biol. Evol.">
        <title>The 4-celled Tetrabaena socialis nuclear genome reveals the essential components for genetic control of cell number at the origin of multicellularity in the volvocine lineage.</title>
        <authorList>
            <person name="Featherston J."/>
            <person name="Arakaki Y."/>
            <person name="Hanschen E.R."/>
            <person name="Ferris P.J."/>
            <person name="Michod R.E."/>
            <person name="Olson B.J.S.C."/>
            <person name="Nozaki H."/>
            <person name="Durand P.M."/>
        </authorList>
    </citation>
    <scope>NUCLEOTIDE SEQUENCE [LARGE SCALE GENOMIC DNA]</scope>
    <source>
        <strain evidence="1 2">NIES-571</strain>
    </source>
</reference>
<evidence type="ECO:0000313" key="2">
    <source>
        <dbReference type="Proteomes" id="UP000236333"/>
    </source>
</evidence>
<sequence length="630" mass="65440">MVAVEASGAARGDQLLANLPDDVRLAIFAQTDLRSAARAGVASYAFHGFFLEARAAPRVVARFLMSASDASPGNVLRRIYDPTHLLQTDEDHYQLAIELEQLGVRLVPPARQMVVQPPRWLDAAAKRGHTRVLELGLDRGSPPAHAARALCLATEHGHPAAVRMLLERGPPADIRSLLASACHAEGDAAGVVVALLESRTGAEGSHWGGLQLAGRSELVQRVLSTGVFADSPERRRPVVAWCLGQHDGPACCLQWAVGQGDEATACEALAAGVGDISALGSLLERGVAGGSVAVVGQLLEAGIVRSGAQLDAAVLKACGLADAATAAQMVALLFSAGADSGHAVLGSVDSKVAALSAAARHGGVTVLHQVLENINDWPLDTLVDAALSAAKITSWPVVECLLPFMQRQPGLSPDADLLNAAAAGGVGAVPLPALLQAAACARVSPGAKVVAVALAVRRNFAARVDALMALAGWVGLMDRFIADGPNTPMRAWLRQVLIDACAVGGGGGATDAGRVLMRHLAGVDNTSGTSAMHVVLTRLCGDGDDEASVRRVLELLGGAWQHMPQSCRMHATWTVLNRLQHRECAACLPATRIAIKGRAAPSAAKRAARSRLALFKCNTAKPTLLQPAWA</sequence>
<proteinExistence type="predicted"/>
<dbReference type="EMBL" id="PGGS01000455">
    <property type="protein sequence ID" value="PNH03845.1"/>
    <property type="molecule type" value="Genomic_DNA"/>
</dbReference>
<keyword evidence="2" id="KW-1185">Reference proteome</keyword>
<accession>A0A2J7ZU93</accession>
<gene>
    <name evidence="1" type="ORF">TSOC_010062</name>
</gene>
<dbReference type="OrthoDB" id="366390at2759"/>
<evidence type="ECO:0000313" key="1">
    <source>
        <dbReference type="EMBL" id="PNH03845.1"/>
    </source>
</evidence>
<dbReference type="InterPro" id="IPR036770">
    <property type="entry name" value="Ankyrin_rpt-contain_sf"/>
</dbReference>